<dbReference type="PANTHER" id="PTHR28094">
    <property type="entry name" value="MEIOTICALLY UP-REGULATED GENE 113 PROTEIN"/>
    <property type="match status" value="1"/>
</dbReference>
<evidence type="ECO:0000313" key="3">
    <source>
        <dbReference type="Proteomes" id="UP000521943"/>
    </source>
</evidence>
<comment type="caution">
    <text evidence="2">The sequence shown here is derived from an EMBL/GenBank/DDBJ whole genome shotgun (WGS) entry which is preliminary data.</text>
</comment>
<dbReference type="EMBL" id="JACGCI010000003">
    <property type="protein sequence ID" value="KAF6765094.1"/>
    <property type="molecule type" value="Genomic_DNA"/>
</dbReference>
<dbReference type="Pfam" id="PF13455">
    <property type="entry name" value="MUG113"/>
    <property type="match status" value="1"/>
</dbReference>
<gene>
    <name evidence="2" type="ORF">DFP72DRAFT_998865</name>
</gene>
<accession>A0A8H6MG44</accession>
<organism evidence="2 3">
    <name type="scientific">Ephemerocybe angulata</name>
    <dbReference type="NCBI Taxonomy" id="980116"/>
    <lineage>
        <taxon>Eukaryota</taxon>
        <taxon>Fungi</taxon>
        <taxon>Dikarya</taxon>
        <taxon>Basidiomycota</taxon>
        <taxon>Agaricomycotina</taxon>
        <taxon>Agaricomycetes</taxon>
        <taxon>Agaricomycetidae</taxon>
        <taxon>Agaricales</taxon>
        <taxon>Agaricineae</taxon>
        <taxon>Psathyrellaceae</taxon>
        <taxon>Ephemerocybe</taxon>
    </lineage>
</organism>
<feature type="compositionally biased region" description="Polar residues" evidence="1">
    <location>
        <begin position="139"/>
        <end position="158"/>
    </location>
</feature>
<feature type="compositionally biased region" description="Low complexity" evidence="1">
    <location>
        <begin position="203"/>
        <end position="216"/>
    </location>
</feature>
<keyword evidence="3" id="KW-1185">Reference proteome</keyword>
<feature type="compositionally biased region" description="Pro residues" evidence="1">
    <location>
        <begin position="175"/>
        <end position="188"/>
    </location>
</feature>
<reference evidence="2 3" key="1">
    <citation type="submission" date="2020-07" db="EMBL/GenBank/DDBJ databases">
        <title>Comparative genomics of pyrophilous fungi reveals a link between fire events and developmental genes.</title>
        <authorList>
            <consortium name="DOE Joint Genome Institute"/>
            <person name="Steindorff A.S."/>
            <person name="Carver A."/>
            <person name="Calhoun S."/>
            <person name="Stillman K."/>
            <person name="Liu H."/>
            <person name="Lipzen A."/>
            <person name="Pangilinan J."/>
            <person name="Labutti K."/>
            <person name="Bruns T.D."/>
            <person name="Grigoriev I.V."/>
        </authorList>
    </citation>
    <scope>NUCLEOTIDE SEQUENCE [LARGE SCALE GENOMIC DNA]</scope>
    <source>
        <strain evidence="2 3">CBS 144469</strain>
    </source>
</reference>
<evidence type="ECO:0000313" key="2">
    <source>
        <dbReference type="EMBL" id="KAF6765094.1"/>
    </source>
</evidence>
<dbReference type="AlphaFoldDB" id="A0A8H6MG44"/>
<dbReference type="Proteomes" id="UP000521943">
    <property type="component" value="Unassembled WGS sequence"/>
</dbReference>
<dbReference type="InterPro" id="IPR053006">
    <property type="entry name" value="Meiosis_regulatory"/>
</dbReference>
<dbReference type="OrthoDB" id="2417614at2759"/>
<evidence type="ECO:0008006" key="4">
    <source>
        <dbReference type="Google" id="ProtNLM"/>
    </source>
</evidence>
<evidence type="ECO:0000256" key="1">
    <source>
        <dbReference type="SAM" id="MobiDB-lite"/>
    </source>
</evidence>
<dbReference type="PANTHER" id="PTHR28094:SF1">
    <property type="entry name" value="MEIOTICALLY UP-REGULATED GENE 113 PROTEIN"/>
    <property type="match status" value="1"/>
</dbReference>
<sequence>MSKPSTKQKVKDVANSLLSKLVDSLDSKKDEDTPPAPPPKPSGYATPAAVDANLIQSFNALNVASPPPRPPMNDPGFIGGFHPSYVTEESGPPRPTRPNYSAPPSTMPMPFGTYPPDQQSLTMQMALYPSVNLPPRPTSNPTASKPSSSTPYLSQPSKPANGRPAALVSGSSTPSSPPAKPPATPTKPRPSKGTAGQTPTRISSPEPSTSAPSTPSGKAGQVQCSGTTKAGKQCTRFVKAAPALDQVTDEDYGELNPPLERFCFQHTKELLSPSGCYARKNGEWVEFEAWIPSYLQTETQLALRIEMERSRSQSDVDGYIYTFEIRVDDETETVKLKVGRAVNLVKRIDQWGKQCGSKEQVLRGYYPGPEAQGVDENEATLMKGRVRAGEKAPCCHRLGKLIHLELADLTATCVYLEPSWPNIAASPSTPGGKGTAKKDRCKDCGTMHKEIFEFQRWSSEGNKNKEWETIVKPVIERWGRFVSLYV</sequence>
<feature type="compositionally biased region" description="Basic and acidic residues" evidence="1">
    <location>
        <begin position="23"/>
        <end position="32"/>
    </location>
</feature>
<feature type="region of interest" description="Disordered" evidence="1">
    <location>
        <begin position="21"/>
        <end position="47"/>
    </location>
</feature>
<name>A0A8H6MG44_9AGAR</name>
<feature type="region of interest" description="Disordered" evidence="1">
    <location>
        <begin position="60"/>
        <end position="225"/>
    </location>
</feature>
<proteinExistence type="predicted"/>
<protein>
    <recommendedName>
        <fullName evidence="4">DUF1766-domain-containing protein</fullName>
    </recommendedName>
</protein>